<gene>
    <name evidence="6" type="ORF">A0127_06090</name>
</gene>
<reference evidence="7" key="1">
    <citation type="submission" date="2016-03" db="EMBL/GenBank/DDBJ databases">
        <authorList>
            <person name="Oger P.M."/>
        </authorList>
    </citation>
    <scope>NUCLEOTIDE SEQUENCE [LARGE SCALE GENOMIC DNA]</scope>
    <source>
        <strain evidence="7">OG-1</strain>
    </source>
</reference>
<evidence type="ECO:0000256" key="2">
    <source>
        <dbReference type="ARBA" id="ARBA00007958"/>
    </source>
</evidence>
<dbReference type="GO" id="GO:0044281">
    <property type="term" value="P:small molecule metabolic process"/>
    <property type="evidence" value="ECO:0007669"/>
    <property type="project" value="UniProtKB-ARBA"/>
</dbReference>
<dbReference type="PANTHER" id="PTHR46470:SF2">
    <property type="entry name" value="GLYCERALDEHYDE 3-PHOSPHATE PHOSPHATASE"/>
    <property type="match status" value="1"/>
</dbReference>
<dbReference type="InterPro" id="IPR023214">
    <property type="entry name" value="HAD_sf"/>
</dbReference>
<dbReference type="SUPFAM" id="SSF56784">
    <property type="entry name" value="HAD-like"/>
    <property type="match status" value="1"/>
</dbReference>
<keyword evidence="3" id="KW-0479">Metal-binding</keyword>
<dbReference type="Gene3D" id="1.10.150.520">
    <property type="match status" value="1"/>
</dbReference>
<accession>A0A142CVG9</accession>
<evidence type="ECO:0000256" key="3">
    <source>
        <dbReference type="ARBA" id="ARBA00022723"/>
    </source>
</evidence>
<comment type="cofactor">
    <cofactor evidence="1">
        <name>Mg(2+)</name>
        <dbReference type="ChEBI" id="CHEBI:18420"/>
    </cofactor>
</comment>
<dbReference type="KEGG" id="tpep:A0127_06090"/>
<evidence type="ECO:0000313" key="7">
    <source>
        <dbReference type="Proteomes" id="UP000073604"/>
    </source>
</evidence>
<proteinExistence type="inferred from homology"/>
<dbReference type="AlphaFoldDB" id="A0A142CVG9"/>
<evidence type="ECO:0000313" key="6">
    <source>
        <dbReference type="EMBL" id="AMQ18771.1"/>
    </source>
</evidence>
<evidence type="ECO:0000256" key="4">
    <source>
        <dbReference type="ARBA" id="ARBA00022801"/>
    </source>
</evidence>
<dbReference type="GO" id="GO:0046872">
    <property type="term" value="F:metal ion binding"/>
    <property type="evidence" value="ECO:0007669"/>
    <property type="project" value="UniProtKB-KW"/>
</dbReference>
<dbReference type="SFLD" id="SFLDG01129">
    <property type="entry name" value="C1.5:_HAD__Beta-PGM__Phosphata"/>
    <property type="match status" value="1"/>
</dbReference>
<dbReference type="OrthoDB" id="27736at2157"/>
<keyword evidence="5" id="KW-0460">Magnesium</keyword>
<dbReference type="InterPro" id="IPR006439">
    <property type="entry name" value="HAD-SF_hydro_IA"/>
</dbReference>
<dbReference type="NCBIfam" id="TIGR01549">
    <property type="entry name" value="HAD-SF-IA-v1"/>
    <property type="match status" value="1"/>
</dbReference>
<dbReference type="EMBL" id="CP014750">
    <property type="protein sequence ID" value="AMQ18771.1"/>
    <property type="molecule type" value="Genomic_DNA"/>
</dbReference>
<protein>
    <submittedName>
        <fullName evidence="6">Hydrolase</fullName>
    </submittedName>
</protein>
<dbReference type="GeneID" id="27140100"/>
<dbReference type="Proteomes" id="UP000073604">
    <property type="component" value="Chromosome"/>
</dbReference>
<dbReference type="PANTHER" id="PTHR46470">
    <property type="entry name" value="N-ACYLNEURAMINATE-9-PHOSPHATASE"/>
    <property type="match status" value="1"/>
</dbReference>
<name>A0A142CVG9_9EURY</name>
<evidence type="ECO:0000256" key="5">
    <source>
        <dbReference type="ARBA" id="ARBA00022842"/>
    </source>
</evidence>
<dbReference type="Gene3D" id="3.40.50.1000">
    <property type="entry name" value="HAD superfamily/HAD-like"/>
    <property type="match status" value="1"/>
</dbReference>
<dbReference type="STRING" id="53952.A0127_06090"/>
<dbReference type="InterPro" id="IPR051400">
    <property type="entry name" value="HAD-like_hydrolase"/>
</dbReference>
<keyword evidence="4 6" id="KW-0378">Hydrolase</keyword>
<dbReference type="GO" id="GO:0016791">
    <property type="term" value="F:phosphatase activity"/>
    <property type="evidence" value="ECO:0007669"/>
    <property type="project" value="TreeGrafter"/>
</dbReference>
<comment type="similarity">
    <text evidence="2">Belongs to the HAD-like hydrolase superfamily.</text>
</comment>
<keyword evidence="7" id="KW-1185">Reference proteome</keyword>
<dbReference type="Pfam" id="PF00702">
    <property type="entry name" value="Hydrolase"/>
    <property type="match status" value="1"/>
</dbReference>
<organism evidence="6 7">
    <name type="scientific">Thermococcus peptonophilus</name>
    <dbReference type="NCBI Taxonomy" id="53952"/>
    <lineage>
        <taxon>Archaea</taxon>
        <taxon>Methanobacteriati</taxon>
        <taxon>Methanobacteriota</taxon>
        <taxon>Thermococci</taxon>
        <taxon>Thermococcales</taxon>
        <taxon>Thermococcaceae</taxon>
        <taxon>Thermococcus</taxon>
    </lineage>
</organism>
<dbReference type="RefSeq" id="WP_062389281.1">
    <property type="nucleotide sequence ID" value="NZ_CP014750.1"/>
</dbReference>
<sequence length="231" mass="26571">MLVITDLDDTLCNTWAAGKKALLRTLLFLFRRRKLRAIAYFLLKKYRRFESSEAVHLMDLDELVETVFRDVYPDASDDEIGEVVSFVERTFFDHLSLFPDALPFLSGLKELGAKIVLVTDSSTEWQRKKLELLGISKYFDGIIISGETGHSKLEDYNFRLALQKFPSSEVYVVGDRDETDMRGGRAIGATTILVRRGYFKSRKVRFADYVVNSLLEALEVIEREHKKRAEA</sequence>
<dbReference type="SFLD" id="SFLDS00003">
    <property type="entry name" value="Haloacid_Dehalogenase"/>
    <property type="match status" value="1"/>
</dbReference>
<evidence type="ECO:0000256" key="1">
    <source>
        <dbReference type="ARBA" id="ARBA00001946"/>
    </source>
</evidence>
<dbReference type="InterPro" id="IPR036412">
    <property type="entry name" value="HAD-like_sf"/>
</dbReference>